<reference evidence="1 2" key="1">
    <citation type="submission" date="2024-02" db="EMBL/GenBank/DDBJ databases">
        <authorList>
            <person name="Chen Y."/>
            <person name="Shah S."/>
            <person name="Dougan E. K."/>
            <person name="Thang M."/>
            <person name="Chan C."/>
        </authorList>
    </citation>
    <scope>NUCLEOTIDE SEQUENCE [LARGE SCALE GENOMIC DNA]</scope>
</reference>
<comment type="caution">
    <text evidence="1">The sequence shown here is derived from an EMBL/GenBank/DDBJ whole genome shotgun (WGS) entry which is preliminary data.</text>
</comment>
<evidence type="ECO:0000313" key="2">
    <source>
        <dbReference type="Proteomes" id="UP001642484"/>
    </source>
</evidence>
<sequence length="451" mass="51816">PPPTAEEARRALDESISQAWRLDGHPDQSLVLQLRQAFRENNPYLVTKEWYFNNRNDPEDLADDEEATETARRMMARSLNQRNQGRDYWEVDLKEGRVIRHHTRRRKAPFNPRICEESPVPLEHLEHRRETTMRSARAPIQVIDDDWTKKELKSQDEWWRGQTTFWMKKSPALQVTGSGAAEVLPLEEFREVRAILKAEGKENRVLPTKIARRYKPGPSSLMASKLNRLTIEHITQLNAVVKDLKQHSKLSLRIQPLVKMKLRVVTDASYANNGFHSQGGHLVIVHESYLRDGVPPPTNIRAWRSAKLQRLTWTMLLMKELSDGKLNIQDWREHLNTKKLMVISSEDTEGGLRESLAVIDAKSLYDHLTRETIGGSDKRTAIEIEIIRDDLRRLQGQVKWVEHLAMIADGLTKINGSNAALRQVIQSGSFSIRPVEGVMTLREAAKKTGHS</sequence>
<organism evidence="1 2">
    <name type="scientific">Durusdinium trenchii</name>
    <dbReference type="NCBI Taxonomy" id="1381693"/>
    <lineage>
        <taxon>Eukaryota</taxon>
        <taxon>Sar</taxon>
        <taxon>Alveolata</taxon>
        <taxon>Dinophyceae</taxon>
        <taxon>Suessiales</taxon>
        <taxon>Symbiodiniaceae</taxon>
        <taxon>Durusdinium</taxon>
    </lineage>
</organism>
<dbReference type="EMBL" id="CAXAMN010028157">
    <property type="protein sequence ID" value="CAK9115452.1"/>
    <property type="molecule type" value="Genomic_DNA"/>
</dbReference>
<evidence type="ECO:0000313" key="1">
    <source>
        <dbReference type="EMBL" id="CAK9115452.1"/>
    </source>
</evidence>
<protein>
    <submittedName>
        <fullName evidence="1">Uncharacterized protein</fullName>
    </submittedName>
</protein>
<name>A0ABP0SSR6_9DINO</name>
<feature type="non-terminal residue" evidence="1">
    <location>
        <position position="451"/>
    </location>
</feature>
<keyword evidence="2" id="KW-1185">Reference proteome</keyword>
<dbReference type="Proteomes" id="UP001642484">
    <property type="component" value="Unassembled WGS sequence"/>
</dbReference>
<gene>
    <name evidence="1" type="ORF">CCMP2556_LOCUS53359</name>
</gene>
<feature type="non-terminal residue" evidence="1">
    <location>
        <position position="1"/>
    </location>
</feature>
<accession>A0ABP0SSR6</accession>
<proteinExistence type="predicted"/>